<dbReference type="InterPro" id="IPR056326">
    <property type="entry name" value="ISD11"/>
</dbReference>
<dbReference type="AlphaFoldDB" id="E4YHP4"/>
<gene>
    <name evidence="2" type="ORF">GSOID_T00026802001</name>
</gene>
<dbReference type="GO" id="GO:0005739">
    <property type="term" value="C:mitochondrion"/>
    <property type="evidence" value="ECO:0007669"/>
    <property type="project" value="TreeGrafter"/>
</dbReference>
<organism evidence="2">
    <name type="scientific">Oikopleura dioica</name>
    <name type="common">Tunicate</name>
    <dbReference type="NCBI Taxonomy" id="34765"/>
    <lineage>
        <taxon>Eukaryota</taxon>
        <taxon>Metazoa</taxon>
        <taxon>Chordata</taxon>
        <taxon>Tunicata</taxon>
        <taxon>Appendicularia</taxon>
        <taxon>Copelata</taxon>
        <taxon>Oikopleuridae</taxon>
        <taxon>Oikopleura</taxon>
    </lineage>
</organism>
<dbReference type="Pfam" id="PF23511">
    <property type="entry name" value="Microp_apicomplexa_7"/>
    <property type="match status" value="1"/>
</dbReference>
<sequence>MRSQLINILKQSVKTSQKFNDYNFRSYFVRKYSNELAAVESNEGMTVTQELLEQAQRDLALVERQTVVQGLYNIEPTVVEMQK</sequence>
<dbReference type="GO" id="GO:1990221">
    <property type="term" value="C:L-cysteine desulfurase complex"/>
    <property type="evidence" value="ECO:0007669"/>
    <property type="project" value="TreeGrafter"/>
</dbReference>
<dbReference type="EMBL" id="FN654575">
    <property type="protein sequence ID" value="CBY35018.1"/>
    <property type="molecule type" value="Genomic_DNA"/>
</dbReference>
<dbReference type="PANTHER" id="PTHR13166">
    <property type="entry name" value="PROTEIN C6ORF149"/>
    <property type="match status" value="1"/>
</dbReference>
<dbReference type="InterPro" id="IPR045297">
    <property type="entry name" value="Complex1_LYR_LYRM4"/>
</dbReference>
<accession>E4YHP4</accession>
<protein>
    <submittedName>
        <fullName evidence="2">Uncharacterized protein</fullName>
    </submittedName>
</protein>
<evidence type="ECO:0000313" key="2">
    <source>
        <dbReference type="EMBL" id="CBY35018.1"/>
    </source>
</evidence>
<name>E4YHP4_OIKDI</name>
<dbReference type="Proteomes" id="UP000011014">
    <property type="component" value="Unassembled WGS sequence"/>
</dbReference>
<dbReference type="InterPro" id="IPR051522">
    <property type="entry name" value="ISC_assembly_LYR"/>
</dbReference>
<dbReference type="GO" id="GO:0016226">
    <property type="term" value="P:iron-sulfur cluster assembly"/>
    <property type="evidence" value="ECO:0007669"/>
    <property type="project" value="InterPro"/>
</dbReference>
<dbReference type="CDD" id="cd20264">
    <property type="entry name" value="Complex1_LYR_LYRM4"/>
    <property type="match status" value="1"/>
</dbReference>
<dbReference type="PANTHER" id="PTHR13166:SF7">
    <property type="entry name" value="LYR MOTIF-CONTAINING PROTEIN 4"/>
    <property type="match status" value="1"/>
</dbReference>
<evidence type="ECO:0000256" key="1">
    <source>
        <dbReference type="ARBA" id="ARBA00009508"/>
    </source>
</evidence>
<reference evidence="2" key="1">
    <citation type="journal article" date="2010" name="Science">
        <title>Plasticity of animal genome architecture unmasked by rapid evolution of a pelagic tunicate.</title>
        <authorList>
            <person name="Denoeud F."/>
            <person name="Henriet S."/>
            <person name="Mungpakdee S."/>
            <person name="Aury J.M."/>
            <person name="Da Silva C."/>
            <person name="Brinkmann H."/>
            <person name="Mikhaleva J."/>
            <person name="Olsen L.C."/>
            <person name="Jubin C."/>
            <person name="Canestro C."/>
            <person name="Bouquet J.M."/>
            <person name="Danks G."/>
            <person name="Poulain J."/>
            <person name="Campsteijn C."/>
            <person name="Adamski M."/>
            <person name="Cross I."/>
            <person name="Yadetie F."/>
            <person name="Muffato M."/>
            <person name="Louis A."/>
            <person name="Butcher S."/>
            <person name="Tsagkogeorga G."/>
            <person name="Konrad A."/>
            <person name="Singh S."/>
            <person name="Jensen M.F."/>
            <person name="Cong E.H."/>
            <person name="Eikeseth-Otteraa H."/>
            <person name="Noel B."/>
            <person name="Anthouard V."/>
            <person name="Porcel B.M."/>
            <person name="Kachouri-Lafond R."/>
            <person name="Nishino A."/>
            <person name="Ugolini M."/>
            <person name="Chourrout P."/>
            <person name="Nishida H."/>
            <person name="Aasland R."/>
            <person name="Huzurbazar S."/>
            <person name="Westhof E."/>
            <person name="Delsuc F."/>
            <person name="Lehrach H."/>
            <person name="Reinhardt R."/>
            <person name="Weissenbach J."/>
            <person name="Roy S.W."/>
            <person name="Artiguenave F."/>
            <person name="Postlethwait J.H."/>
            <person name="Manak J.R."/>
            <person name="Thompson E.M."/>
            <person name="Jaillon O."/>
            <person name="Du Pasquier L."/>
            <person name="Boudinot P."/>
            <person name="Liberles D.A."/>
            <person name="Volff J.N."/>
            <person name="Philippe H."/>
            <person name="Lenhard B."/>
            <person name="Roest Crollius H."/>
            <person name="Wincker P."/>
            <person name="Chourrout D."/>
        </authorList>
    </citation>
    <scope>NUCLEOTIDE SEQUENCE [LARGE SCALE GENOMIC DNA]</scope>
</reference>
<comment type="similarity">
    <text evidence="1">Belongs to the complex I LYR family.</text>
</comment>
<proteinExistence type="inferred from homology"/>